<dbReference type="Proteomes" id="UP000677413">
    <property type="component" value="Unassembled WGS sequence"/>
</dbReference>
<dbReference type="AlphaFoldDB" id="A0A941B5K5"/>
<keyword evidence="2" id="KW-1185">Reference proteome</keyword>
<comment type="caution">
    <text evidence="1">The sequence shown here is derived from an EMBL/GenBank/DDBJ whole genome shotgun (WGS) entry which is preliminary data.</text>
</comment>
<dbReference type="EMBL" id="JAGPYQ010000001">
    <property type="protein sequence ID" value="MBQ0847992.1"/>
    <property type="molecule type" value="Genomic_DNA"/>
</dbReference>
<organism evidence="1 2">
    <name type="scientific">Streptomyces liliiviolaceus</name>
    <dbReference type="NCBI Taxonomy" id="2823109"/>
    <lineage>
        <taxon>Bacteria</taxon>
        <taxon>Bacillati</taxon>
        <taxon>Actinomycetota</taxon>
        <taxon>Actinomycetes</taxon>
        <taxon>Kitasatosporales</taxon>
        <taxon>Streptomycetaceae</taxon>
        <taxon>Streptomyces</taxon>
    </lineage>
</organism>
<protein>
    <submittedName>
        <fullName evidence="1">Uncharacterized protein</fullName>
    </submittedName>
</protein>
<gene>
    <name evidence="1" type="ORF">J8N05_07170</name>
</gene>
<accession>A0A941B5K5</accession>
<reference evidence="1 2" key="1">
    <citation type="submission" date="2021-04" db="EMBL/GenBank/DDBJ databases">
        <authorList>
            <person name="Tang X."/>
            <person name="Zhou X."/>
            <person name="Chen X."/>
            <person name="Cernava T."/>
            <person name="Zhang C."/>
        </authorList>
    </citation>
    <scope>NUCLEOTIDE SEQUENCE [LARGE SCALE GENOMIC DNA]</scope>
    <source>
        <strain evidence="1 2">BH-SS-21</strain>
    </source>
</reference>
<sequence>MTCVGRRGWMSVVWAATSPESGLFHPVERRSEVEDLSGRFNDLRSRGQGYVEVRLPNREFPVLTLAFRDDHAVVHLMSNTERMSLLMGDGTVPSGAEVEVPIIDDLTAFTGNFVLDTHRAWNLVHDFTQTRSARPRGEWCEL</sequence>
<name>A0A941B5K5_9ACTN</name>
<evidence type="ECO:0000313" key="2">
    <source>
        <dbReference type="Proteomes" id="UP000677413"/>
    </source>
</evidence>
<proteinExistence type="predicted"/>
<evidence type="ECO:0000313" key="1">
    <source>
        <dbReference type="EMBL" id="MBQ0847992.1"/>
    </source>
</evidence>